<keyword evidence="5" id="KW-1185">Reference proteome</keyword>
<dbReference type="InterPro" id="IPR000526">
    <property type="entry name" value="Auxin-bd"/>
</dbReference>
<comment type="caution">
    <text evidence="4">The sequence shown here is derived from an EMBL/GenBank/DDBJ whole genome shotgun (WGS) entry which is preliminary data.</text>
</comment>
<protein>
    <recommendedName>
        <fullName evidence="6">Cupin</fullName>
    </recommendedName>
</protein>
<comment type="subcellular location">
    <subcellularLocation>
        <location evidence="1">Endoplasmic reticulum lumen</location>
    </subcellularLocation>
</comment>
<dbReference type="InterPro" id="IPR011051">
    <property type="entry name" value="RmlC_Cupin_sf"/>
</dbReference>
<sequence length="100" mass="11226">MEPIGTELLYSDDEVRIWNLELAPGGKTEVHQHPCDYVYVVIAPGSTETHHQDGHVDPVTDALGDHVRHGMGIPHQLHNVGTGRYRNIIVELLSEKTKPW</sequence>
<reference evidence="4 5" key="1">
    <citation type="submission" date="2015-10" db="EMBL/GenBank/DDBJ databases">
        <authorList>
            <person name="Gilbert D.G."/>
        </authorList>
    </citation>
    <scope>NUCLEOTIDE SEQUENCE [LARGE SCALE GENOMIC DNA]</scope>
    <source>
        <strain evidence="4 5">NRRL B-16712</strain>
    </source>
</reference>
<dbReference type="Gene3D" id="2.60.120.10">
    <property type="entry name" value="Jelly Rolls"/>
    <property type="match status" value="1"/>
</dbReference>
<gene>
    <name evidence="4" type="ORF">ADL15_39485</name>
</gene>
<evidence type="ECO:0000256" key="1">
    <source>
        <dbReference type="ARBA" id="ARBA00004319"/>
    </source>
</evidence>
<dbReference type="InterPro" id="IPR014710">
    <property type="entry name" value="RmlC-like_jellyroll"/>
</dbReference>
<dbReference type="GO" id="GO:0009734">
    <property type="term" value="P:auxin-activated signaling pathway"/>
    <property type="evidence" value="ECO:0007669"/>
    <property type="project" value="UniProtKB-KW"/>
</dbReference>
<dbReference type="Pfam" id="PF02041">
    <property type="entry name" value="Auxin_BP"/>
    <property type="match status" value="1"/>
</dbReference>
<evidence type="ECO:0000256" key="2">
    <source>
        <dbReference type="ARBA" id="ARBA00023170"/>
    </source>
</evidence>
<organism evidence="4 5">
    <name type="scientific">Actinoplanes awajinensis subsp. mycoplanecinus</name>
    <dbReference type="NCBI Taxonomy" id="135947"/>
    <lineage>
        <taxon>Bacteria</taxon>
        <taxon>Bacillati</taxon>
        <taxon>Actinomycetota</taxon>
        <taxon>Actinomycetes</taxon>
        <taxon>Micromonosporales</taxon>
        <taxon>Micromonosporaceae</taxon>
        <taxon>Actinoplanes</taxon>
    </lineage>
</organism>
<proteinExistence type="predicted"/>
<accession>A0A101JFJ8</accession>
<evidence type="ECO:0000313" key="4">
    <source>
        <dbReference type="EMBL" id="KUL25888.1"/>
    </source>
</evidence>
<dbReference type="OrthoDB" id="7060081at2"/>
<dbReference type="GO" id="GO:0010011">
    <property type="term" value="F:auxin binding"/>
    <property type="evidence" value="ECO:0007669"/>
    <property type="project" value="InterPro"/>
</dbReference>
<evidence type="ECO:0008006" key="6">
    <source>
        <dbReference type="Google" id="ProtNLM"/>
    </source>
</evidence>
<name>A0A101JFJ8_9ACTN</name>
<evidence type="ECO:0000313" key="5">
    <source>
        <dbReference type="Proteomes" id="UP000053244"/>
    </source>
</evidence>
<dbReference type="AlphaFoldDB" id="A0A101JFJ8"/>
<evidence type="ECO:0000256" key="3">
    <source>
        <dbReference type="ARBA" id="ARBA00023294"/>
    </source>
</evidence>
<dbReference type="EMBL" id="LLZH01000310">
    <property type="protein sequence ID" value="KUL25888.1"/>
    <property type="molecule type" value="Genomic_DNA"/>
</dbReference>
<dbReference type="SUPFAM" id="SSF51182">
    <property type="entry name" value="RmlC-like cupins"/>
    <property type="match status" value="1"/>
</dbReference>
<keyword evidence="3" id="KW-0927">Auxin signaling pathway</keyword>
<keyword evidence="2" id="KW-0675">Receptor</keyword>
<dbReference type="Proteomes" id="UP000053244">
    <property type="component" value="Unassembled WGS sequence"/>
</dbReference>